<reference evidence="1 2" key="1">
    <citation type="submission" date="2015-04" db="EMBL/GenBank/DDBJ databases">
        <title>Complete genome sequence of Schizopora paradoxa KUC8140, a cosmopolitan wood degrader in East Asia.</title>
        <authorList>
            <consortium name="DOE Joint Genome Institute"/>
            <person name="Min B."/>
            <person name="Park H."/>
            <person name="Jang Y."/>
            <person name="Kim J.-J."/>
            <person name="Kim K.H."/>
            <person name="Pangilinan J."/>
            <person name="Lipzen A."/>
            <person name="Riley R."/>
            <person name="Grigoriev I.V."/>
            <person name="Spatafora J.W."/>
            <person name="Choi I.-G."/>
        </authorList>
    </citation>
    <scope>NUCLEOTIDE SEQUENCE [LARGE SCALE GENOMIC DNA]</scope>
    <source>
        <strain evidence="1 2">KUC8140</strain>
    </source>
</reference>
<name>A0A0H2R9U2_9AGAM</name>
<sequence>MTRLIHPSSSLDLAFSKALNEARNLAIIFRKLEDIETKARRRKFYGGWSMAAWRTDLEPSHDLRPIDLRAPISKQTRITANHLVFHTRIPRPSNRHAPSESELLPDVLSFVARSPRLASSTFDVAMTVDLASAQRVRVKLQDWGKILERRSSSTGRFRLPPAVVDGWHIRVEHIVHRFSPIDQPSHPYSLLHRCP</sequence>
<gene>
    <name evidence="1" type="ORF">SCHPADRAFT_944300</name>
</gene>
<dbReference type="AlphaFoldDB" id="A0A0H2R9U2"/>
<accession>A0A0H2R9U2</accession>
<protein>
    <submittedName>
        <fullName evidence="1">Uncharacterized protein</fullName>
    </submittedName>
</protein>
<evidence type="ECO:0000313" key="1">
    <source>
        <dbReference type="EMBL" id="KLO08615.1"/>
    </source>
</evidence>
<proteinExistence type="predicted"/>
<organism evidence="1 2">
    <name type="scientific">Schizopora paradoxa</name>
    <dbReference type="NCBI Taxonomy" id="27342"/>
    <lineage>
        <taxon>Eukaryota</taxon>
        <taxon>Fungi</taxon>
        <taxon>Dikarya</taxon>
        <taxon>Basidiomycota</taxon>
        <taxon>Agaricomycotina</taxon>
        <taxon>Agaricomycetes</taxon>
        <taxon>Hymenochaetales</taxon>
        <taxon>Schizoporaceae</taxon>
        <taxon>Schizopora</taxon>
    </lineage>
</organism>
<evidence type="ECO:0000313" key="2">
    <source>
        <dbReference type="Proteomes" id="UP000053477"/>
    </source>
</evidence>
<dbReference type="EMBL" id="KQ086084">
    <property type="protein sequence ID" value="KLO08615.1"/>
    <property type="molecule type" value="Genomic_DNA"/>
</dbReference>
<keyword evidence="2" id="KW-1185">Reference proteome</keyword>
<dbReference type="InParanoid" id="A0A0H2R9U2"/>
<dbReference type="Proteomes" id="UP000053477">
    <property type="component" value="Unassembled WGS sequence"/>
</dbReference>